<gene>
    <name evidence="2" type="ORF">NCTC9239_03212</name>
</gene>
<evidence type="ECO:0000313" key="2">
    <source>
        <dbReference type="EMBL" id="VTO19715.1"/>
    </source>
</evidence>
<dbReference type="AlphaFoldDB" id="A0A4P1KHI4"/>
<feature type="transmembrane region" description="Helical" evidence="1">
    <location>
        <begin position="105"/>
        <end position="132"/>
    </location>
</feature>
<evidence type="ECO:0000256" key="1">
    <source>
        <dbReference type="SAM" id="Phobius"/>
    </source>
</evidence>
<keyword evidence="1" id="KW-1133">Transmembrane helix</keyword>
<keyword evidence="1" id="KW-0472">Membrane</keyword>
<accession>A0A4P1KHI4</accession>
<dbReference type="Proteomes" id="UP000309952">
    <property type="component" value="Chromosome"/>
</dbReference>
<organism evidence="2 3">
    <name type="scientific">Brevundimonas vancanneytii</name>
    <dbReference type="NCBI Taxonomy" id="1325724"/>
    <lineage>
        <taxon>Bacteria</taxon>
        <taxon>Pseudomonadati</taxon>
        <taxon>Pseudomonadota</taxon>
        <taxon>Alphaproteobacteria</taxon>
        <taxon>Caulobacterales</taxon>
        <taxon>Caulobacteraceae</taxon>
        <taxon>Brevundimonas</taxon>
    </lineage>
</organism>
<protein>
    <submittedName>
        <fullName evidence="2">Uncharacterized protein</fullName>
    </submittedName>
</protein>
<sequence length="162" mass="18361">MDFQSQVAARRAEREQVAREAQKIASEQARTQALAERAQRENALEAIAADLSNDDIKVVRQGEDLTILQSSTPTLDLEGLRRSKIDKLLKHEARKMWSPAENWQVIGLMVAGVFLLPWFWVLGLLVFGVGGARRWALNNRYRAQVRRQYPVLFPPNQPNGAV</sequence>
<keyword evidence="3" id="KW-1185">Reference proteome</keyword>
<proteinExistence type="predicted"/>
<evidence type="ECO:0000313" key="3">
    <source>
        <dbReference type="Proteomes" id="UP000309952"/>
    </source>
</evidence>
<reference evidence="2 3" key="1">
    <citation type="submission" date="2019-04" db="EMBL/GenBank/DDBJ databases">
        <authorList>
            <consortium name="Pathogen Informatics"/>
        </authorList>
    </citation>
    <scope>NUCLEOTIDE SEQUENCE [LARGE SCALE GENOMIC DNA]</scope>
    <source>
        <strain evidence="2 3">NCTC9239</strain>
    </source>
</reference>
<keyword evidence="1" id="KW-0812">Transmembrane</keyword>
<dbReference type="KEGG" id="bvy:NCTC9239_03212"/>
<dbReference type="EMBL" id="LR588407">
    <property type="protein sequence ID" value="VTO19715.1"/>
    <property type="molecule type" value="Genomic_DNA"/>
</dbReference>
<dbReference type="RefSeq" id="WP_138142189.1">
    <property type="nucleotide sequence ID" value="NZ_LR588407.1"/>
</dbReference>
<name>A0A4P1KHI4_9CAUL</name>